<accession>A0A9P9D0Z9</accession>
<dbReference type="Proteomes" id="UP000738349">
    <property type="component" value="Unassembled WGS sequence"/>
</dbReference>
<dbReference type="OrthoDB" id="2157530at2759"/>
<gene>
    <name evidence="2" type="ORF">EDB81DRAFT_926858</name>
</gene>
<dbReference type="Pfam" id="PF06985">
    <property type="entry name" value="HET"/>
    <property type="match status" value="1"/>
</dbReference>
<dbReference type="AlphaFoldDB" id="A0A9P9D0Z9"/>
<keyword evidence="3" id="KW-1185">Reference proteome</keyword>
<organism evidence="2 3">
    <name type="scientific">Dactylonectria macrodidyma</name>
    <dbReference type="NCBI Taxonomy" id="307937"/>
    <lineage>
        <taxon>Eukaryota</taxon>
        <taxon>Fungi</taxon>
        <taxon>Dikarya</taxon>
        <taxon>Ascomycota</taxon>
        <taxon>Pezizomycotina</taxon>
        <taxon>Sordariomycetes</taxon>
        <taxon>Hypocreomycetidae</taxon>
        <taxon>Hypocreales</taxon>
        <taxon>Nectriaceae</taxon>
        <taxon>Dactylonectria</taxon>
    </lineage>
</organism>
<reference evidence="2" key="1">
    <citation type="journal article" date="2021" name="Nat. Commun.">
        <title>Genetic determinants of endophytism in the Arabidopsis root mycobiome.</title>
        <authorList>
            <person name="Mesny F."/>
            <person name="Miyauchi S."/>
            <person name="Thiergart T."/>
            <person name="Pickel B."/>
            <person name="Atanasova L."/>
            <person name="Karlsson M."/>
            <person name="Huettel B."/>
            <person name="Barry K.W."/>
            <person name="Haridas S."/>
            <person name="Chen C."/>
            <person name="Bauer D."/>
            <person name="Andreopoulos W."/>
            <person name="Pangilinan J."/>
            <person name="LaButti K."/>
            <person name="Riley R."/>
            <person name="Lipzen A."/>
            <person name="Clum A."/>
            <person name="Drula E."/>
            <person name="Henrissat B."/>
            <person name="Kohler A."/>
            <person name="Grigoriev I.V."/>
            <person name="Martin F.M."/>
            <person name="Hacquard S."/>
        </authorList>
    </citation>
    <scope>NUCLEOTIDE SEQUENCE</scope>
    <source>
        <strain evidence="2">MPI-CAGE-AT-0147</strain>
    </source>
</reference>
<evidence type="ECO:0000259" key="1">
    <source>
        <dbReference type="Pfam" id="PF06985"/>
    </source>
</evidence>
<dbReference type="InterPro" id="IPR010730">
    <property type="entry name" value="HET"/>
</dbReference>
<dbReference type="InterPro" id="IPR052895">
    <property type="entry name" value="HetReg/Transcr_Mod"/>
</dbReference>
<sequence>MTPLPSAVLRAISTWEALRLPHQAYRPLNKERREVRIVELYPKSFRDRTERQYVSCYTQLVALGAAASHFSEPYVALSYTWGDAAKRVPIYLDNCVAHVTENLSLALQHFEQEDLALRIWIDSICINQNDEAEKNHQVGMMAEIFTRASMVLVWLGPGGGGAEEGVETLRKMGTEAVQMYRHLQQMPMPRDPDNPVRGRNAEDRVLELMEPRWFPDGVPCFDPRSTQEVLERPWFRRVWVLQEAAVNANVAFHCGRQTISKHMLWAGVRTAKLLANKISNRSRAGGCDADDPSILQAVAGVGFLSRRTLHLVTTRKRKLPLWALLCDITMNLGEWAYEATDPRDRVFAVLGFSSDADVLNIRPDYAKTCATIYTEVAEAILAHSGTLDILYAVSRPRNVKAMPSWVPDWSVPIPSTFGPRSIGRFTAAGPMSRSRAAFRSDQFHNRLLILSGYRVDTVEAVVPYQVDPRWEDDSDNEGLMSLFTDSLRGLGSQEQTAYPSEEARYDALWRTPIADCDAVIDTKLEMRPAASEWMKKSFEAFVGTAHGADPGSRRRVSKPYIHTMKLEAARRRIFVSSRGYFGLGQETVRVGDTICVLLGGDSPFLIREAGRGYHELVGEAYVHGIMHGEFLVKNLAVEQFTIC</sequence>
<dbReference type="PANTHER" id="PTHR24148:SF73">
    <property type="entry name" value="HET DOMAIN PROTEIN (AFU_ORTHOLOGUE AFUA_8G01020)"/>
    <property type="match status" value="1"/>
</dbReference>
<dbReference type="EMBL" id="JAGMUV010000044">
    <property type="protein sequence ID" value="KAH7110725.1"/>
    <property type="molecule type" value="Genomic_DNA"/>
</dbReference>
<evidence type="ECO:0000313" key="2">
    <source>
        <dbReference type="EMBL" id="KAH7110725.1"/>
    </source>
</evidence>
<proteinExistence type="predicted"/>
<dbReference type="PANTHER" id="PTHR24148">
    <property type="entry name" value="ANKYRIN REPEAT DOMAIN-CONTAINING PROTEIN 39 HOMOLOG-RELATED"/>
    <property type="match status" value="1"/>
</dbReference>
<dbReference type="Pfam" id="PF26639">
    <property type="entry name" value="Het-6_barrel"/>
    <property type="match status" value="1"/>
</dbReference>
<evidence type="ECO:0000313" key="3">
    <source>
        <dbReference type="Proteomes" id="UP000738349"/>
    </source>
</evidence>
<comment type="caution">
    <text evidence="2">The sequence shown here is derived from an EMBL/GenBank/DDBJ whole genome shotgun (WGS) entry which is preliminary data.</text>
</comment>
<protein>
    <submittedName>
        <fullName evidence="2">Heterokaryon incompatibility protein-domain-containing protein</fullName>
    </submittedName>
</protein>
<name>A0A9P9D0Z9_9HYPO</name>
<feature type="domain" description="Heterokaryon incompatibility" evidence="1">
    <location>
        <begin position="74"/>
        <end position="243"/>
    </location>
</feature>